<dbReference type="AlphaFoldDB" id="A0A9E8HM67"/>
<dbReference type="GO" id="GO:0005737">
    <property type="term" value="C:cytoplasm"/>
    <property type="evidence" value="ECO:0007669"/>
    <property type="project" value="TreeGrafter"/>
</dbReference>
<reference evidence="2" key="1">
    <citation type="submission" date="2022-07" db="EMBL/GenBank/DDBJ databases">
        <title>Alkalimarinus sp. nov., isolated from gut of a Alitta virens.</title>
        <authorList>
            <person name="Yang A.I."/>
            <person name="Shin N.-R."/>
        </authorList>
    </citation>
    <scope>NUCLEOTIDE SEQUENCE</scope>
    <source>
        <strain evidence="2">FA028</strain>
    </source>
</reference>
<dbReference type="InterPro" id="IPR003495">
    <property type="entry name" value="CobW/HypB/UreG_nucleotide-bd"/>
</dbReference>
<dbReference type="PANTHER" id="PTHR13748:SF46">
    <property type="entry name" value="ZINC CHAPERONE YEIR"/>
    <property type="match status" value="1"/>
</dbReference>
<dbReference type="SUPFAM" id="SSF52540">
    <property type="entry name" value="P-loop containing nucleoside triphosphate hydrolases"/>
    <property type="match status" value="1"/>
</dbReference>
<dbReference type="Pfam" id="PF02492">
    <property type="entry name" value="cobW"/>
    <property type="match status" value="1"/>
</dbReference>
<sequence length="333" mass="36922">MGLKKIDTNIITGFLGVGKTTAIIKLLETKPENEVWAVLVNEFGEVGVDGALLNGKGAYVKEIPGGCMCCVAGLPMQVGLNLLISQAKPDRLLIEPTGLGHPKQIIETLTNKHYRDLLSLKSVITLVDPRNLNNNRYLENDNFNDQLAVADVVVANKTDQCHELDQQRFKHHLEHYDPPKQASGWVSHGQIDPHWLDFDHQNTPIKPSHYHTTKPSEHKTKGALPAPAMTLEKDERFTRRENSGQGFFSCGWLFHGGAEFDYNKLYTLMTGLTADRLKAVIKTNNGVYTFNSVAGVLSMTPITDAADSRIEVINDTALPWDQIEASLLNSVID</sequence>
<evidence type="ECO:0000313" key="2">
    <source>
        <dbReference type="EMBL" id="UZW76840.1"/>
    </source>
</evidence>
<dbReference type="Gene3D" id="3.40.50.300">
    <property type="entry name" value="P-loop containing nucleotide triphosphate hydrolases"/>
    <property type="match status" value="1"/>
</dbReference>
<dbReference type="CDD" id="cd03112">
    <property type="entry name" value="CobW-like"/>
    <property type="match status" value="1"/>
</dbReference>
<name>A0A9E8HM67_9ALTE</name>
<dbReference type="PANTHER" id="PTHR13748">
    <property type="entry name" value="COBW-RELATED"/>
    <property type="match status" value="1"/>
</dbReference>
<feature type="domain" description="CobW/HypB/UreG nucleotide-binding" evidence="1">
    <location>
        <begin position="9"/>
        <end position="178"/>
    </location>
</feature>
<dbReference type="EMBL" id="CP101527">
    <property type="protein sequence ID" value="UZW76840.1"/>
    <property type="molecule type" value="Genomic_DNA"/>
</dbReference>
<protein>
    <submittedName>
        <fullName evidence="2">GTP-binding protein</fullName>
    </submittedName>
</protein>
<evidence type="ECO:0000259" key="1">
    <source>
        <dbReference type="Pfam" id="PF02492"/>
    </source>
</evidence>
<evidence type="ECO:0000313" key="3">
    <source>
        <dbReference type="Proteomes" id="UP001164472"/>
    </source>
</evidence>
<dbReference type="InterPro" id="IPR027417">
    <property type="entry name" value="P-loop_NTPase"/>
</dbReference>
<organism evidence="2 3">
    <name type="scientific">Alkalimarinus sediminis</name>
    <dbReference type="NCBI Taxonomy" id="1632866"/>
    <lineage>
        <taxon>Bacteria</taxon>
        <taxon>Pseudomonadati</taxon>
        <taxon>Pseudomonadota</taxon>
        <taxon>Gammaproteobacteria</taxon>
        <taxon>Alteromonadales</taxon>
        <taxon>Alteromonadaceae</taxon>
        <taxon>Alkalimarinus</taxon>
    </lineage>
</organism>
<proteinExistence type="predicted"/>
<dbReference type="InterPro" id="IPR051316">
    <property type="entry name" value="Zinc-reg_GTPase_activator"/>
</dbReference>
<keyword evidence="3" id="KW-1185">Reference proteome</keyword>
<dbReference type="KEGG" id="asem:NNL22_11030"/>
<dbReference type="Proteomes" id="UP001164472">
    <property type="component" value="Chromosome"/>
</dbReference>
<gene>
    <name evidence="2" type="ORF">NNL22_11030</name>
</gene>
<accession>A0A9E8HM67</accession>